<dbReference type="PANTHER" id="PTHR46901">
    <property type="entry name" value="GH04942P"/>
    <property type="match status" value="1"/>
</dbReference>
<evidence type="ECO:0000256" key="1">
    <source>
        <dbReference type="SAM" id="MobiDB-lite"/>
    </source>
</evidence>
<dbReference type="Proteomes" id="UP000230423">
    <property type="component" value="Unassembled WGS sequence"/>
</dbReference>
<dbReference type="OrthoDB" id="188511at2759"/>
<organism evidence="3 4">
    <name type="scientific">Teladorsagia circumcincta</name>
    <name type="common">Brown stomach worm</name>
    <name type="synonym">Ostertagia circumcincta</name>
    <dbReference type="NCBI Taxonomy" id="45464"/>
    <lineage>
        <taxon>Eukaryota</taxon>
        <taxon>Metazoa</taxon>
        <taxon>Ecdysozoa</taxon>
        <taxon>Nematoda</taxon>
        <taxon>Chromadorea</taxon>
        <taxon>Rhabditida</taxon>
        <taxon>Rhabditina</taxon>
        <taxon>Rhabditomorpha</taxon>
        <taxon>Strongyloidea</taxon>
        <taxon>Trichostrongylidae</taxon>
        <taxon>Teladorsagia</taxon>
    </lineage>
</organism>
<dbReference type="SMART" id="SM00664">
    <property type="entry name" value="DoH"/>
    <property type="match status" value="3"/>
</dbReference>
<feature type="domain" description="DOMON" evidence="2">
    <location>
        <begin position="65"/>
        <end position="186"/>
    </location>
</feature>
<dbReference type="Pfam" id="PF03351">
    <property type="entry name" value="DOMON"/>
    <property type="match status" value="3"/>
</dbReference>
<protein>
    <submittedName>
        <fullName evidence="3">DOMON domain protein</fullName>
    </submittedName>
</protein>
<gene>
    <name evidence="3" type="ORF">TELCIR_18078</name>
</gene>
<dbReference type="PANTHER" id="PTHR46901:SF2">
    <property type="entry name" value="GH04942P"/>
    <property type="match status" value="1"/>
</dbReference>
<reference evidence="3 4" key="1">
    <citation type="submission" date="2015-09" db="EMBL/GenBank/DDBJ databases">
        <title>Draft genome of the parasitic nematode Teladorsagia circumcincta isolate WARC Sus (inbred).</title>
        <authorList>
            <person name="Mitreva M."/>
        </authorList>
    </citation>
    <scope>NUCLEOTIDE SEQUENCE [LARGE SCALE GENOMIC DNA]</scope>
    <source>
        <strain evidence="3 4">S</strain>
    </source>
</reference>
<dbReference type="SUPFAM" id="SSF49344">
    <property type="entry name" value="CBD9-like"/>
    <property type="match status" value="1"/>
</dbReference>
<dbReference type="AlphaFoldDB" id="A0A2G9TR08"/>
<dbReference type="InterPro" id="IPR005018">
    <property type="entry name" value="DOMON_domain"/>
</dbReference>
<evidence type="ECO:0000259" key="2">
    <source>
        <dbReference type="PROSITE" id="PS50836"/>
    </source>
</evidence>
<dbReference type="Gene3D" id="2.60.40.1210">
    <property type="entry name" value="Cellobiose dehydrogenase, cytochrome domain"/>
    <property type="match status" value="1"/>
</dbReference>
<name>A0A2G9TR08_TELCI</name>
<keyword evidence="4" id="KW-1185">Reference proteome</keyword>
<sequence>MQGYARNPQGTCVYWGDCPVNNSAQTTTTTTAPTTRKKFEKPAKIKVGGDVCYGDFRYPTGCSDCDYKLSWNYVEDSDEIEFSLETKLMQNSWTGLGISKDGSMVNADMMIVKSFGGVLSLHDMYSHGYGAPSKDQQQDLFTPNVIGTHANGVLRAQFMRKRRTGDKNDRSFVDECWKMMFPVTGGKLDESGNITAHIETPLVTEKEVCIRSCREEKKDDANSACESSYQYPAGCSGDDCDYRASWTYDSAKNDVRFEISSKNIGRWTGIGFSKDGQMTNSDIYTGWVYEGKAFVTDRFAYGRQLPAIDPADRQDIYDIGGKIVDDVQTLWFRRSVLTKDRLTDYALDQCWYFLFPIGGGRVLARKSSDFTNPRTPIGAPIKADPNFFSSNSFKYHGRNQRGVLTIDFFKETPRKEKLKHGLHIDASTCSGSFSFPADCTESDTETPCQYVLKWISDGEVARFSVERDGVITVTDQFMPNYGRPVIDEQQDIFDVETNYEEGKLTANFSRELHSDDKNDVNLQNCVHLLFTTTASQIEPTGEIRKHGETPIASPTKVCLNTCSELPSTVKIPKGGAKETGKVPTETVTTTTTKTTVETTKKTTTYVQMPPIIKPPRLTKAPAGFDNAAFFNHQRHYSQATTASTKNGNSPQSAEGRGETPGGIGETTYQEWYSKVGSKPASQQHEEAPVAATRPPSTTPYVSYPNDPSGYYTLGGEHRTESSNKHFRSPF</sequence>
<feature type="region of interest" description="Disordered" evidence="1">
    <location>
        <begin position="638"/>
        <end position="730"/>
    </location>
</feature>
<evidence type="ECO:0000313" key="3">
    <source>
        <dbReference type="EMBL" id="PIO60424.1"/>
    </source>
</evidence>
<accession>A0A2G9TR08</accession>
<dbReference type="InterPro" id="IPR045266">
    <property type="entry name" value="DOH_DOMON"/>
</dbReference>
<feature type="compositionally biased region" description="Polar residues" evidence="1">
    <location>
        <begin position="638"/>
        <end position="652"/>
    </location>
</feature>
<feature type="domain" description="DOMON" evidence="2">
    <location>
        <begin position="240"/>
        <end position="359"/>
    </location>
</feature>
<dbReference type="PROSITE" id="PS50836">
    <property type="entry name" value="DOMON"/>
    <property type="match status" value="2"/>
</dbReference>
<dbReference type="EMBL" id="KZ355508">
    <property type="protein sequence ID" value="PIO60424.1"/>
    <property type="molecule type" value="Genomic_DNA"/>
</dbReference>
<proteinExistence type="predicted"/>
<evidence type="ECO:0000313" key="4">
    <source>
        <dbReference type="Proteomes" id="UP000230423"/>
    </source>
</evidence>
<dbReference type="CDD" id="cd09631">
    <property type="entry name" value="DOMON_DOH"/>
    <property type="match status" value="3"/>
</dbReference>